<dbReference type="AlphaFoldDB" id="A0A7D5UWP8"/>
<name>A0A7D5UWP8_9HYPO</name>
<accession>A0A7D5UWP8</accession>
<evidence type="ECO:0000313" key="2">
    <source>
        <dbReference type="Proteomes" id="UP000510686"/>
    </source>
</evidence>
<dbReference type="Proteomes" id="UP000510686">
    <property type="component" value="Chromosome 3"/>
</dbReference>
<dbReference type="GeneID" id="90967856"/>
<organism evidence="1 2">
    <name type="scientific">Metarhizium brunneum</name>
    <dbReference type="NCBI Taxonomy" id="500148"/>
    <lineage>
        <taxon>Eukaryota</taxon>
        <taxon>Fungi</taxon>
        <taxon>Dikarya</taxon>
        <taxon>Ascomycota</taxon>
        <taxon>Pezizomycotina</taxon>
        <taxon>Sordariomycetes</taxon>
        <taxon>Hypocreomycetidae</taxon>
        <taxon>Hypocreales</taxon>
        <taxon>Clavicipitaceae</taxon>
        <taxon>Metarhizium</taxon>
    </lineage>
</organism>
<sequence>MTVTLQESFSSVAMLDSGQLIDLGTPEPPQIPAGASEDKHEYDGVEWIASLNVLGTPQDGSRKTVRVNSSCCITRRPDRMVVLGPDKSDICWEYLKQETPDKKRAVLSRAL</sequence>
<protein>
    <submittedName>
        <fullName evidence="1">Uncharacterized protein</fullName>
    </submittedName>
</protein>
<proteinExistence type="predicted"/>
<dbReference type="EMBL" id="CP058934">
    <property type="protein sequence ID" value="QLI69096.1"/>
    <property type="molecule type" value="Genomic_DNA"/>
</dbReference>
<evidence type="ECO:0000313" key="1">
    <source>
        <dbReference type="EMBL" id="QLI69096.1"/>
    </source>
</evidence>
<reference evidence="1 2" key="1">
    <citation type="submission" date="2020-07" db="EMBL/GenBank/DDBJ databases">
        <title>Telomere length de novo assembly of all 7 chromosomes of the fungus, Metarhizium brunneum, using a novel assembly pipeline.</title>
        <authorList>
            <person name="Saud z."/>
            <person name="Kortsinoglou A."/>
            <person name="Kouvelis V.N."/>
            <person name="Butt T.M."/>
        </authorList>
    </citation>
    <scope>NUCLEOTIDE SEQUENCE [LARGE SCALE GENOMIC DNA]</scope>
    <source>
        <strain evidence="1 2">4556</strain>
    </source>
</reference>
<gene>
    <name evidence="1" type="ORF">G6M90_00g063610</name>
</gene>
<keyword evidence="2" id="KW-1185">Reference proteome</keyword>
<dbReference type="RefSeq" id="XP_065986736.1">
    <property type="nucleotide sequence ID" value="XM_066130762.1"/>
</dbReference>
<dbReference type="KEGG" id="mbrn:90967856"/>